<protein>
    <submittedName>
        <fullName evidence="2">Putative Ribbon-helix-helix protein, copG family protein</fullName>
    </submittedName>
</protein>
<dbReference type="InterPro" id="IPR002145">
    <property type="entry name" value="CopG"/>
</dbReference>
<evidence type="ECO:0000259" key="1">
    <source>
        <dbReference type="Pfam" id="PF01402"/>
    </source>
</evidence>
<dbReference type="AlphaFoldDB" id="B3T8I8"/>
<dbReference type="Pfam" id="PF01402">
    <property type="entry name" value="RHH_1"/>
    <property type="match status" value="1"/>
</dbReference>
<dbReference type="CDD" id="cd21631">
    <property type="entry name" value="RHH_CopG_NikR-like"/>
    <property type="match status" value="1"/>
</dbReference>
<proteinExistence type="predicted"/>
<sequence length="87" mass="10203">MAKIAISLPDEVLDAVEKERSERGISRSEYFRRTVEEHLRREKEKEDDARYIQGYLDDPETPEELGWVVRAGVEALADIPWEDQDKK</sequence>
<dbReference type="InterPro" id="IPR010985">
    <property type="entry name" value="Ribbon_hlx_hlx"/>
</dbReference>
<dbReference type="EMBL" id="EU016639">
    <property type="protein sequence ID" value="ABZ08897.1"/>
    <property type="molecule type" value="Genomic_DNA"/>
</dbReference>
<gene>
    <name evidence="2" type="ORF">ALOHA_HF4000APKG5H11ctg2g15</name>
</gene>
<feature type="domain" description="Ribbon-helix-helix protein CopG" evidence="1">
    <location>
        <begin position="4"/>
        <end position="42"/>
    </location>
</feature>
<reference evidence="2" key="1">
    <citation type="journal article" date="2008" name="ISME J.">
        <title>Genomic patterns of recombination, clonal divergence and environment in marine microbial populations.</title>
        <authorList>
            <person name="Konstantinidis K.T."/>
            <person name="Delong E.F."/>
        </authorList>
    </citation>
    <scope>NUCLEOTIDE SEQUENCE</scope>
</reference>
<organism evidence="2">
    <name type="scientific">uncultured marine microorganism HF4000_APKG5H11</name>
    <dbReference type="NCBI Taxonomy" id="455550"/>
    <lineage>
        <taxon>unclassified sequences</taxon>
        <taxon>environmental samples</taxon>
    </lineage>
</organism>
<name>B3T8I8_9ZZZZ</name>
<dbReference type="Gene3D" id="1.10.1220.10">
    <property type="entry name" value="Met repressor-like"/>
    <property type="match status" value="1"/>
</dbReference>
<dbReference type="InterPro" id="IPR013321">
    <property type="entry name" value="Arc_rbn_hlx_hlx"/>
</dbReference>
<accession>B3T8I8</accession>
<evidence type="ECO:0000313" key="2">
    <source>
        <dbReference type="EMBL" id="ABZ08897.1"/>
    </source>
</evidence>
<dbReference type="GO" id="GO:0006355">
    <property type="term" value="P:regulation of DNA-templated transcription"/>
    <property type="evidence" value="ECO:0007669"/>
    <property type="project" value="InterPro"/>
</dbReference>
<dbReference type="SUPFAM" id="SSF47598">
    <property type="entry name" value="Ribbon-helix-helix"/>
    <property type="match status" value="1"/>
</dbReference>